<gene>
    <name evidence="4" type="ORF">CRM22_001432</name>
</gene>
<dbReference type="GO" id="GO:0005085">
    <property type="term" value="F:guanyl-nucleotide exchange factor activity"/>
    <property type="evidence" value="ECO:0007669"/>
    <property type="project" value="InterPro"/>
</dbReference>
<evidence type="ECO:0000256" key="2">
    <source>
        <dbReference type="ARBA" id="ARBA00022490"/>
    </source>
</evidence>
<dbReference type="Gene3D" id="1.20.900.10">
    <property type="entry name" value="Dbl homology (DH) domain"/>
    <property type="match status" value="1"/>
</dbReference>
<dbReference type="PANTHER" id="PTHR46006">
    <property type="entry name" value="RHO GUANINE NUCLEOTIDE EXCHANGE FACTOR AT 64C, ISOFORM A"/>
    <property type="match status" value="1"/>
</dbReference>
<sequence>MYNPSIRTPAVTPLTSTPSKGILERIQLVEEFYDGECKHMRDLITAVEYYMEPLRRLSILEPIEIHKLFYTIDRLLPVFEDLVLRLSRAIEVNSCVPLIAQVFLEWLDVRYLGIPSEEDCSSTHGIQHNATSVETPASTGFSFVAELIIDYVAHLFESREYLEAFIRHRTKFSDFLSRCSTTSSNQRLDLWHFLTAGS</sequence>
<name>A0A4S2MAM7_OPIFE</name>
<dbReference type="AlphaFoldDB" id="A0A4S2MAM7"/>
<dbReference type="GO" id="GO:0035025">
    <property type="term" value="P:positive regulation of Rho protein signal transduction"/>
    <property type="evidence" value="ECO:0007669"/>
    <property type="project" value="TreeGrafter"/>
</dbReference>
<evidence type="ECO:0000313" key="4">
    <source>
        <dbReference type="EMBL" id="TGZ73580.1"/>
    </source>
</evidence>
<dbReference type="GO" id="GO:0005737">
    <property type="term" value="C:cytoplasm"/>
    <property type="evidence" value="ECO:0007669"/>
    <property type="project" value="UniProtKB-SubCell"/>
</dbReference>
<dbReference type="PROSITE" id="PS50010">
    <property type="entry name" value="DH_2"/>
    <property type="match status" value="1"/>
</dbReference>
<protein>
    <recommendedName>
        <fullName evidence="3">DH domain-containing protein</fullName>
    </recommendedName>
</protein>
<accession>A0A4S2MAM7</accession>
<reference evidence="4 5" key="1">
    <citation type="journal article" date="2019" name="BMC Genomics">
        <title>New insights from Opisthorchis felineus genome: update on genomics of the epidemiologically important liver flukes.</title>
        <authorList>
            <person name="Ershov N.I."/>
            <person name="Mordvinov V.A."/>
            <person name="Prokhortchouk E.B."/>
            <person name="Pakharukova M.Y."/>
            <person name="Gunbin K.V."/>
            <person name="Ustyantsev K."/>
            <person name="Genaev M.A."/>
            <person name="Blinov A.G."/>
            <person name="Mazur A."/>
            <person name="Boulygina E."/>
            <person name="Tsygankova S."/>
            <person name="Khrameeva E."/>
            <person name="Chekanov N."/>
            <person name="Fan G."/>
            <person name="Xiao A."/>
            <person name="Zhang H."/>
            <person name="Xu X."/>
            <person name="Yang H."/>
            <person name="Solovyev V."/>
            <person name="Lee S.M."/>
            <person name="Liu X."/>
            <person name="Afonnikov D.A."/>
            <person name="Skryabin K.G."/>
        </authorList>
    </citation>
    <scope>NUCLEOTIDE SEQUENCE [LARGE SCALE GENOMIC DNA]</scope>
    <source>
        <strain evidence="4">AK-0245</strain>
        <tissue evidence="4">Whole organism</tissue>
    </source>
</reference>
<dbReference type="Pfam" id="PF00621">
    <property type="entry name" value="RhoGEF"/>
    <property type="match status" value="1"/>
</dbReference>
<evidence type="ECO:0000313" key="5">
    <source>
        <dbReference type="Proteomes" id="UP000308267"/>
    </source>
</evidence>
<dbReference type="STRING" id="147828.A0A4S2MAM7"/>
<dbReference type="InterPro" id="IPR051480">
    <property type="entry name" value="Endocytic_GEF_Adapter"/>
</dbReference>
<evidence type="ECO:0000256" key="1">
    <source>
        <dbReference type="ARBA" id="ARBA00004496"/>
    </source>
</evidence>
<comment type="subcellular location">
    <subcellularLocation>
        <location evidence="1">Cytoplasm</location>
    </subcellularLocation>
</comment>
<evidence type="ECO:0000259" key="3">
    <source>
        <dbReference type="PROSITE" id="PS50010"/>
    </source>
</evidence>
<dbReference type="Proteomes" id="UP000308267">
    <property type="component" value="Unassembled WGS sequence"/>
</dbReference>
<proteinExistence type="predicted"/>
<feature type="domain" description="DH" evidence="3">
    <location>
        <begin position="24"/>
        <end position="198"/>
    </location>
</feature>
<dbReference type="EMBL" id="SJOL01002558">
    <property type="protein sequence ID" value="TGZ73580.1"/>
    <property type="molecule type" value="Genomic_DNA"/>
</dbReference>
<dbReference type="InterPro" id="IPR000219">
    <property type="entry name" value="DH_dom"/>
</dbReference>
<dbReference type="PANTHER" id="PTHR46006:SF8">
    <property type="entry name" value="DH DOMAIN-CONTAINING PROTEIN"/>
    <property type="match status" value="1"/>
</dbReference>
<organism evidence="4 5">
    <name type="scientific">Opisthorchis felineus</name>
    <dbReference type="NCBI Taxonomy" id="147828"/>
    <lineage>
        <taxon>Eukaryota</taxon>
        <taxon>Metazoa</taxon>
        <taxon>Spiralia</taxon>
        <taxon>Lophotrochozoa</taxon>
        <taxon>Platyhelminthes</taxon>
        <taxon>Trematoda</taxon>
        <taxon>Digenea</taxon>
        <taxon>Opisthorchiida</taxon>
        <taxon>Opisthorchiata</taxon>
        <taxon>Opisthorchiidae</taxon>
        <taxon>Opisthorchis</taxon>
    </lineage>
</organism>
<dbReference type="OrthoDB" id="1716625at2759"/>
<dbReference type="InterPro" id="IPR035899">
    <property type="entry name" value="DBL_dom_sf"/>
</dbReference>
<dbReference type="SUPFAM" id="SSF48065">
    <property type="entry name" value="DBL homology domain (DH-domain)"/>
    <property type="match status" value="1"/>
</dbReference>
<comment type="caution">
    <text evidence="4">The sequence shown here is derived from an EMBL/GenBank/DDBJ whole genome shotgun (WGS) entry which is preliminary data.</text>
</comment>
<keyword evidence="2" id="KW-0963">Cytoplasm</keyword>
<keyword evidence="5" id="KW-1185">Reference proteome</keyword>